<accession>A0A1G6CDY6</accession>
<reference evidence="1 2" key="1">
    <citation type="submission" date="2016-10" db="EMBL/GenBank/DDBJ databases">
        <authorList>
            <person name="de Groot N.N."/>
        </authorList>
    </citation>
    <scope>NUCLEOTIDE SEQUENCE [LARGE SCALE GENOMIC DNA]</scope>
    <source>
        <strain evidence="1 2">DSM 3217</strain>
    </source>
</reference>
<name>A0A1G6CDY6_EUBOX</name>
<dbReference type="Proteomes" id="UP000199228">
    <property type="component" value="Unassembled WGS sequence"/>
</dbReference>
<dbReference type="STRING" id="1732.SAMN02910417_02305"/>
<dbReference type="SUPFAM" id="SSF48452">
    <property type="entry name" value="TPR-like"/>
    <property type="match status" value="1"/>
</dbReference>
<dbReference type="OrthoDB" id="1767083at2"/>
<dbReference type="InterPro" id="IPR011990">
    <property type="entry name" value="TPR-like_helical_dom_sf"/>
</dbReference>
<dbReference type="EMBL" id="FMXR01000018">
    <property type="protein sequence ID" value="SDB31077.1"/>
    <property type="molecule type" value="Genomic_DNA"/>
</dbReference>
<sequence>MLFPCLAIFLCIAAFLTFRSRYTAQKDAARTENFWERENEANSTPRRDISNLDYIKIPEELLPFCRLSDDEQLNQCEAPLVDLSDKKILNLIGKTNTELKKEYGAPNLPLLMEYDENFTILIRTLNQLGYRLKELGLTQEARTTYAFAVSIGSDITDTYVQLALLYKKDANAAKLRELETKASALQSDSRKRILEKLNLIK</sequence>
<proteinExistence type="predicted"/>
<gene>
    <name evidence="1" type="ORF">SAMN02910417_02305</name>
</gene>
<dbReference type="RefSeq" id="WP_090174504.1">
    <property type="nucleotide sequence ID" value="NZ_FMXR01000018.1"/>
</dbReference>
<protein>
    <submittedName>
        <fullName evidence="1">Uncharacterized protein</fullName>
    </submittedName>
</protein>
<dbReference type="Gene3D" id="1.25.40.10">
    <property type="entry name" value="Tetratricopeptide repeat domain"/>
    <property type="match status" value="1"/>
</dbReference>
<evidence type="ECO:0000313" key="2">
    <source>
        <dbReference type="Proteomes" id="UP000199228"/>
    </source>
</evidence>
<keyword evidence="2" id="KW-1185">Reference proteome</keyword>
<organism evidence="1 2">
    <name type="scientific">Eubacterium oxidoreducens</name>
    <dbReference type="NCBI Taxonomy" id="1732"/>
    <lineage>
        <taxon>Bacteria</taxon>
        <taxon>Bacillati</taxon>
        <taxon>Bacillota</taxon>
        <taxon>Clostridia</taxon>
        <taxon>Eubacteriales</taxon>
        <taxon>Eubacteriaceae</taxon>
        <taxon>Eubacterium</taxon>
    </lineage>
</organism>
<dbReference type="AlphaFoldDB" id="A0A1G6CDY6"/>
<evidence type="ECO:0000313" key="1">
    <source>
        <dbReference type="EMBL" id="SDB31077.1"/>
    </source>
</evidence>